<sequence length="49" mass="5459">MSARQGVSTSDIAWKSSTNLSTVSYFFETEYKGSSPSRMEQGRHDARIA</sequence>
<dbReference type="AlphaFoldDB" id="A0A2R6S6Y9"/>
<gene>
    <name evidence="1" type="ORF">PHLCEN_2v107</name>
</gene>
<accession>A0A2R6S6Y9</accession>
<keyword evidence="2" id="KW-1185">Reference proteome</keyword>
<dbReference type="Proteomes" id="UP000186601">
    <property type="component" value="Unassembled WGS sequence"/>
</dbReference>
<evidence type="ECO:0000313" key="2">
    <source>
        <dbReference type="Proteomes" id="UP000186601"/>
    </source>
</evidence>
<evidence type="ECO:0000313" key="1">
    <source>
        <dbReference type="EMBL" id="PSS38022.1"/>
    </source>
</evidence>
<protein>
    <submittedName>
        <fullName evidence="1">Uncharacterized protein</fullName>
    </submittedName>
</protein>
<comment type="caution">
    <text evidence="1">The sequence shown here is derived from an EMBL/GenBank/DDBJ whole genome shotgun (WGS) entry which is preliminary data.</text>
</comment>
<organism evidence="1 2">
    <name type="scientific">Hermanssonia centrifuga</name>
    <dbReference type="NCBI Taxonomy" id="98765"/>
    <lineage>
        <taxon>Eukaryota</taxon>
        <taxon>Fungi</taxon>
        <taxon>Dikarya</taxon>
        <taxon>Basidiomycota</taxon>
        <taxon>Agaricomycotina</taxon>
        <taxon>Agaricomycetes</taxon>
        <taxon>Polyporales</taxon>
        <taxon>Meruliaceae</taxon>
        <taxon>Hermanssonia</taxon>
    </lineage>
</organism>
<dbReference type="EMBL" id="MLYV02000010">
    <property type="protein sequence ID" value="PSS38022.1"/>
    <property type="molecule type" value="Genomic_DNA"/>
</dbReference>
<reference evidence="1 2" key="1">
    <citation type="submission" date="2018-02" db="EMBL/GenBank/DDBJ databases">
        <title>Genome sequence of the basidiomycete white-rot fungus Phlebia centrifuga.</title>
        <authorList>
            <person name="Granchi Z."/>
            <person name="Peng M."/>
            <person name="de Vries R.P."/>
            <person name="Hilden K."/>
            <person name="Makela M.R."/>
            <person name="Grigoriev I."/>
            <person name="Riley R."/>
        </authorList>
    </citation>
    <scope>NUCLEOTIDE SEQUENCE [LARGE SCALE GENOMIC DNA]</scope>
    <source>
        <strain evidence="1 2">FBCC195</strain>
    </source>
</reference>
<name>A0A2R6S6Y9_9APHY</name>
<proteinExistence type="predicted"/>